<dbReference type="Proteomes" id="UP001497472">
    <property type="component" value="Unassembled WGS sequence"/>
</dbReference>
<comment type="caution">
    <text evidence="1">The sequence shown here is derived from an EMBL/GenBank/DDBJ whole genome shotgun (WGS) entry which is preliminary data.</text>
</comment>
<evidence type="ECO:0000313" key="2">
    <source>
        <dbReference type="Proteomes" id="UP001497472"/>
    </source>
</evidence>
<dbReference type="AlphaFoldDB" id="A0AAV1JYT6"/>
<keyword evidence="2" id="KW-1185">Reference proteome</keyword>
<evidence type="ECO:0008006" key="3">
    <source>
        <dbReference type="Google" id="ProtNLM"/>
    </source>
</evidence>
<accession>A0AAV1JYT6</accession>
<sequence length="111" mass="12726">MNARSKFQPENIYNCDEIGISTVREPKKVLAAKRQKRVGSITSWERGKNITLLCAMSAAGGYIPPMFISPRKRMTRIYKCSDSGWINKDIFLLWLGHFKEHVKPSENEPVL</sequence>
<name>A0AAV1JYT6_9NEOP</name>
<protein>
    <recommendedName>
        <fullName evidence="3">DDE-1 domain-containing protein</fullName>
    </recommendedName>
</protein>
<proteinExistence type="predicted"/>
<dbReference type="EMBL" id="CAVLEF010000215">
    <property type="protein sequence ID" value="CAK1553308.1"/>
    <property type="molecule type" value="Genomic_DNA"/>
</dbReference>
<gene>
    <name evidence="1" type="ORF">LNINA_LOCUS12314</name>
</gene>
<reference evidence="1 2" key="1">
    <citation type="submission" date="2023-11" db="EMBL/GenBank/DDBJ databases">
        <authorList>
            <person name="Okamura Y."/>
        </authorList>
    </citation>
    <scope>NUCLEOTIDE SEQUENCE [LARGE SCALE GENOMIC DNA]</scope>
</reference>
<evidence type="ECO:0000313" key="1">
    <source>
        <dbReference type="EMBL" id="CAK1553308.1"/>
    </source>
</evidence>
<organism evidence="1 2">
    <name type="scientific">Leptosia nina</name>
    <dbReference type="NCBI Taxonomy" id="320188"/>
    <lineage>
        <taxon>Eukaryota</taxon>
        <taxon>Metazoa</taxon>
        <taxon>Ecdysozoa</taxon>
        <taxon>Arthropoda</taxon>
        <taxon>Hexapoda</taxon>
        <taxon>Insecta</taxon>
        <taxon>Pterygota</taxon>
        <taxon>Neoptera</taxon>
        <taxon>Endopterygota</taxon>
        <taxon>Lepidoptera</taxon>
        <taxon>Glossata</taxon>
        <taxon>Ditrysia</taxon>
        <taxon>Papilionoidea</taxon>
        <taxon>Pieridae</taxon>
        <taxon>Pierinae</taxon>
        <taxon>Leptosia</taxon>
    </lineage>
</organism>